<feature type="domain" description="F-box protein AT5G49610-like beta-propeller" evidence="2">
    <location>
        <begin position="129"/>
        <end position="391"/>
    </location>
</feature>
<dbReference type="OrthoDB" id="687046at2759"/>
<evidence type="ECO:0000259" key="2">
    <source>
        <dbReference type="Pfam" id="PF23635"/>
    </source>
</evidence>
<dbReference type="OMA" id="NCAWRAL"/>
<evidence type="ECO:0000313" key="4">
    <source>
        <dbReference type="EnsemblPlants" id="PNT62849"/>
    </source>
</evidence>
<protein>
    <submittedName>
        <fullName evidence="3 4">Uncharacterized protein</fullName>
    </submittedName>
</protein>
<evidence type="ECO:0000313" key="3">
    <source>
        <dbReference type="EMBL" id="PNT62849.1"/>
    </source>
</evidence>
<dbReference type="InParanoid" id="I1IIY8"/>
<dbReference type="InterPro" id="IPR001810">
    <property type="entry name" value="F-box_dom"/>
</dbReference>
<dbReference type="Pfam" id="PF00646">
    <property type="entry name" value="F-box"/>
    <property type="match status" value="1"/>
</dbReference>
<dbReference type="FunCoup" id="I1IIY8">
    <property type="interactions" value="718"/>
</dbReference>
<keyword evidence="5" id="KW-1185">Reference proteome</keyword>
<dbReference type="EnsemblPlants" id="PNT62849">
    <property type="protein sequence ID" value="PNT62849"/>
    <property type="gene ID" value="BRADI_4g08900v3"/>
</dbReference>
<sequence length="396" mass="44860">MEPQATIDVLTDDAIRDILRRLSLADLLRSALASHHWRRLAARCLPRAAPHLGYFFHPTAIGPPAPIPDPKIIDTPAEFAPLDASSPRLSLDFAPDASVFKVYDSHQGLLLLEPVVILPKGIIPRFLVLDPATRRRTLLPPPPRDTVPGDRRWRRTRHYVGSALLSRAHPSKLCFEVICFAIDDGHPRAWVASVDNGECCWRALPRDKELLVDFDPWWFEGRCVHAAGKIYWHICNSVHRFLQLDTATLKFSYLPVPAVLGYRFAKYRIGETPEDGRLCIVTDGEKQLQLWVRGEARWSDNGWLLERKIVDLRVLCDSVPGLTSDPRLRLLSVWPTDMDAARTGKVFIKTWGFGTYSFHLDTGKLERLSSKGGKDYGHPIFAYFLAWPPAFLASDY</sequence>
<dbReference type="AlphaFoldDB" id="I1IIY8"/>
<name>I1IIY8_BRADI</name>
<dbReference type="InterPro" id="IPR036047">
    <property type="entry name" value="F-box-like_dom_sf"/>
</dbReference>
<reference evidence="4" key="3">
    <citation type="submission" date="2018-08" db="UniProtKB">
        <authorList>
            <consortium name="EnsemblPlants"/>
        </authorList>
    </citation>
    <scope>IDENTIFICATION</scope>
    <source>
        <strain evidence="4">cv. Bd21</strain>
    </source>
</reference>
<dbReference type="CDD" id="cd09917">
    <property type="entry name" value="F-box_SF"/>
    <property type="match status" value="1"/>
</dbReference>
<dbReference type="eggNOG" id="ENOG502RRNS">
    <property type="taxonomic scope" value="Eukaryota"/>
</dbReference>
<proteinExistence type="predicted"/>
<dbReference type="Proteomes" id="UP000008810">
    <property type="component" value="Chromosome 4"/>
</dbReference>
<dbReference type="Pfam" id="PF23635">
    <property type="entry name" value="Beta-prop_AT5G49610-like"/>
    <property type="match status" value="1"/>
</dbReference>
<organism evidence="4">
    <name type="scientific">Brachypodium distachyon</name>
    <name type="common">Purple false brome</name>
    <name type="synonym">Trachynia distachya</name>
    <dbReference type="NCBI Taxonomy" id="15368"/>
    <lineage>
        <taxon>Eukaryota</taxon>
        <taxon>Viridiplantae</taxon>
        <taxon>Streptophyta</taxon>
        <taxon>Embryophyta</taxon>
        <taxon>Tracheophyta</taxon>
        <taxon>Spermatophyta</taxon>
        <taxon>Magnoliopsida</taxon>
        <taxon>Liliopsida</taxon>
        <taxon>Poales</taxon>
        <taxon>Poaceae</taxon>
        <taxon>BOP clade</taxon>
        <taxon>Pooideae</taxon>
        <taxon>Stipodae</taxon>
        <taxon>Brachypodieae</taxon>
        <taxon>Brachypodium</taxon>
    </lineage>
</organism>
<feature type="domain" description="F-box" evidence="1">
    <location>
        <begin position="10"/>
        <end position="43"/>
    </location>
</feature>
<evidence type="ECO:0000259" key="1">
    <source>
        <dbReference type="Pfam" id="PF00646"/>
    </source>
</evidence>
<dbReference type="InterPro" id="IPR056594">
    <property type="entry name" value="AT5G49610-like_b-prop"/>
</dbReference>
<dbReference type="STRING" id="15368.I1IIY8"/>
<dbReference type="HOGENOM" id="CLU_024027_2_0_1"/>
<gene>
    <name evidence="3" type="ORF">BRADI_4g08900v3</name>
</gene>
<dbReference type="SUPFAM" id="SSF81383">
    <property type="entry name" value="F-box domain"/>
    <property type="match status" value="1"/>
</dbReference>
<dbReference type="PANTHER" id="PTHR33207">
    <property type="entry name" value="F-BOX DOMAIN CONTAINING PROTEIN-RELATED"/>
    <property type="match status" value="1"/>
</dbReference>
<reference evidence="3" key="2">
    <citation type="submission" date="2017-06" db="EMBL/GenBank/DDBJ databases">
        <title>WGS assembly of Brachypodium distachyon.</title>
        <authorList>
            <consortium name="The International Brachypodium Initiative"/>
            <person name="Lucas S."/>
            <person name="Harmon-Smith M."/>
            <person name="Lail K."/>
            <person name="Tice H."/>
            <person name="Grimwood J."/>
            <person name="Bruce D."/>
            <person name="Barry K."/>
            <person name="Shu S."/>
            <person name="Lindquist E."/>
            <person name="Wang M."/>
            <person name="Pitluck S."/>
            <person name="Vogel J.P."/>
            <person name="Garvin D.F."/>
            <person name="Mockler T.C."/>
            <person name="Schmutz J."/>
            <person name="Rokhsar D."/>
            <person name="Bevan M.W."/>
        </authorList>
    </citation>
    <scope>NUCLEOTIDE SEQUENCE</scope>
    <source>
        <strain evidence="3">Bd21</strain>
    </source>
</reference>
<evidence type="ECO:0000313" key="5">
    <source>
        <dbReference type="Proteomes" id="UP000008810"/>
    </source>
</evidence>
<dbReference type="EMBL" id="CM000883">
    <property type="protein sequence ID" value="PNT62849.1"/>
    <property type="molecule type" value="Genomic_DNA"/>
</dbReference>
<dbReference type="Gramene" id="PNT62849">
    <property type="protein sequence ID" value="PNT62849"/>
    <property type="gene ID" value="BRADI_4g08900v3"/>
</dbReference>
<reference evidence="3 4" key="1">
    <citation type="journal article" date="2010" name="Nature">
        <title>Genome sequencing and analysis of the model grass Brachypodium distachyon.</title>
        <authorList>
            <consortium name="International Brachypodium Initiative"/>
        </authorList>
    </citation>
    <scope>NUCLEOTIDE SEQUENCE [LARGE SCALE GENOMIC DNA]</scope>
    <source>
        <strain evidence="3 4">Bd21</strain>
    </source>
</reference>
<accession>I1IIY8</accession>